<dbReference type="AlphaFoldDB" id="A0AAE4FNI7"/>
<sequence length="273" mass="31364">MDELMVNNPFSYQRKSINPYRSFLRSCLEVSKRVLWDIDPLSWESRTQLLHLKDKYVNEKAVIICNGPSLLKSNLSNLNGIYTFGLNKINLLFDKSSFRPSSIVCVDPIIFYQNLDFFKTTEIPLFLAHEFSKSNLQHNNNIYIYSSFLNTFSFAQDCSWNIGNCGTVTYTALQLALHMGFRDVAIIGCDHSYKTRKTFGSIEITAEKDINHFHPNYTKSGDKWQVSNIAGMELGYSIAKAAYEFNNGRIINCTEGGYLETFPRMSLEDWLVN</sequence>
<dbReference type="InterPro" id="IPR002826">
    <property type="entry name" value="MptE-like"/>
</dbReference>
<evidence type="ECO:0000259" key="1">
    <source>
        <dbReference type="Pfam" id="PF01973"/>
    </source>
</evidence>
<dbReference type="Proteomes" id="UP001268256">
    <property type="component" value="Unassembled WGS sequence"/>
</dbReference>
<evidence type="ECO:0000313" key="2">
    <source>
        <dbReference type="EMBL" id="MDS3859246.1"/>
    </source>
</evidence>
<dbReference type="Gene3D" id="3.90.1480.10">
    <property type="entry name" value="Alpha-2,3-sialyltransferase"/>
    <property type="match status" value="1"/>
</dbReference>
<name>A0AAE4FNI7_9CYAN</name>
<proteinExistence type="predicted"/>
<accession>A0AAE4FNI7</accession>
<comment type="caution">
    <text evidence="2">The sequence shown here is derived from an EMBL/GenBank/DDBJ whole genome shotgun (WGS) entry which is preliminary data.</text>
</comment>
<dbReference type="Pfam" id="PF01973">
    <property type="entry name" value="MptE-like"/>
    <property type="match status" value="1"/>
</dbReference>
<keyword evidence="3" id="KW-1185">Reference proteome</keyword>
<dbReference type="EMBL" id="JAVMIP010000001">
    <property type="protein sequence ID" value="MDS3859246.1"/>
    <property type="molecule type" value="Genomic_DNA"/>
</dbReference>
<gene>
    <name evidence="2" type="ORF">RIF25_00355</name>
</gene>
<organism evidence="2 3">
    <name type="scientific">Pseudocalidococcus azoricus BACA0444</name>
    <dbReference type="NCBI Taxonomy" id="2918990"/>
    <lineage>
        <taxon>Bacteria</taxon>
        <taxon>Bacillati</taxon>
        <taxon>Cyanobacteriota</taxon>
        <taxon>Cyanophyceae</taxon>
        <taxon>Acaryochloridales</taxon>
        <taxon>Thermosynechococcaceae</taxon>
        <taxon>Pseudocalidococcus</taxon>
        <taxon>Pseudocalidococcus azoricus</taxon>
    </lineage>
</organism>
<feature type="domain" description="6-hydroxymethylpterin diphosphokinase MptE-like" evidence="1">
    <location>
        <begin position="48"/>
        <end position="195"/>
    </location>
</feature>
<protein>
    <submittedName>
        <fullName evidence="2">DUF115 domain-containing protein</fullName>
    </submittedName>
</protein>
<reference evidence="3" key="1">
    <citation type="submission" date="2023-07" db="EMBL/GenBank/DDBJ databases">
        <authorList>
            <person name="Luz R."/>
            <person name="Cordeiro R."/>
            <person name="Fonseca A."/>
            <person name="Goncalves V."/>
        </authorList>
    </citation>
    <scope>NUCLEOTIDE SEQUENCE [LARGE SCALE GENOMIC DNA]</scope>
    <source>
        <strain evidence="3">BACA0444</strain>
    </source>
</reference>
<evidence type="ECO:0000313" key="3">
    <source>
        <dbReference type="Proteomes" id="UP001268256"/>
    </source>
</evidence>